<keyword evidence="5" id="KW-0808">Transferase</keyword>
<dbReference type="PROSITE" id="PS50109">
    <property type="entry name" value="HIS_KIN"/>
    <property type="match status" value="1"/>
</dbReference>
<dbReference type="SMART" id="SM00387">
    <property type="entry name" value="HATPase_c"/>
    <property type="match status" value="1"/>
</dbReference>
<keyword evidence="17" id="KW-1185">Reference proteome</keyword>
<feature type="transmembrane region" description="Helical" evidence="14">
    <location>
        <begin position="36"/>
        <end position="56"/>
    </location>
</feature>
<dbReference type="InParanoid" id="A0A146G645"/>
<dbReference type="AlphaFoldDB" id="A0A146G645"/>
<dbReference type="PANTHER" id="PTHR43065">
    <property type="entry name" value="SENSOR HISTIDINE KINASE"/>
    <property type="match status" value="1"/>
</dbReference>
<dbReference type="InterPro" id="IPR036097">
    <property type="entry name" value="HisK_dim/P_sf"/>
</dbReference>
<evidence type="ECO:0000259" key="15">
    <source>
        <dbReference type="PROSITE" id="PS50109"/>
    </source>
</evidence>
<keyword evidence="6 14" id="KW-0812">Transmembrane</keyword>
<dbReference type="PRINTS" id="PR00344">
    <property type="entry name" value="BCTRLSENSOR"/>
</dbReference>
<evidence type="ECO:0000256" key="6">
    <source>
        <dbReference type="ARBA" id="ARBA00022692"/>
    </source>
</evidence>
<evidence type="ECO:0000256" key="5">
    <source>
        <dbReference type="ARBA" id="ARBA00022679"/>
    </source>
</evidence>
<evidence type="ECO:0000256" key="3">
    <source>
        <dbReference type="ARBA" id="ARBA00012438"/>
    </source>
</evidence>
<evidence type="ECO:0000256" key="2">
    <source>
        <dbReference type="ARBA" id="ARBA00004141"/>
    </source>
</evidence>
<dbReference type="EMBL" id="BDCO01000002">
    <property type="protein sequence ID" value="GAT33060.1"/>
    <property type="molecule type" value="Genomic_DNA"/>
</dbReference>
<evidence type="ECO:0000256" key="14">
    <source>
        <dbReference type="SAM" id="Phobius"/>
    </source>
</evidence>
<dbReference type="RefSeq" id="WP_075078839.1">
    <property type="nucleotide sequence ID" value="NZ_BDCO01000002.1"/>
</dbReference>
<dbReference type="GO" id="GO:0000155">
    <property type="term" value="F:phosphorelay sensor kinase activity"/>
    <property type="evidence" value="ECO:0007669"/>
    <property type="project" value="InterPro"/>
</dbReference>
<organism evidence="16 17">
    <name type="scientific">Terrimicrobium sacchariphilum</name>
    <dbReference type="NCBI Taxonomy" id="690879"/>
    <lineage>
        <taxon>Bacteria</taxon>
        <taxon>Pseudomonadati</taxon>
        <taxon>Verrucomicrobiota</taxon>
        <taxon>Terrimicrobiia</taxon>
        <taxon>Terrimicrobiales</taxon>
        <taxon>Terrimicrobiaceae</taxon>
        <taxon>Terrimicrobium</taxon>
    </lineage>
</organism>
<evidence type="ECO:0000256" key="11">
    <source>
        <dbReference type="ARBA" id="ARBA00023012"/>
    </source>
</evidence>
<dbReference type="Gene3D" id="3.30.565.10">
    <property type="entry name" value="Histidine kinase-like ATPase, C-terminal domain"/>
    <property type="match status" value="1"/>
</dbReference>
<protein>
    <recommendedName>
        <fullName evidence="3">histidine kinase</fullName>
        <ecNumber evidence="3">2.7.13.3</ecNumber>
    </recommendedName>
</protein>
<evidence type="ECO:0000256" key="4">
    <source>
        <dbReference type="ARBA" id="ARBA00022553"/>
    </source>
</evidence>
<evidence type="ECO:0000256" key="9">
    <source>
        <dbReference type="ARBA" id="ARBA00022840"/>
    </source>
</evidence>
<comment type="catalytic activity">
    <reaction evidence="1">
        <text>ATP + protein L-histidine = ADP + protein N-phospho-L-histidine.</text>
        <dbReference type="EC" id="2.7.13.3"/>
    </reaction>
</comment>
<keyword evidence="4" id="KW-0597">Phosphoprotein</keyword>
<dbReference type="STRING" id="690879.TSACC_21465"/>
<dbReference type="SMART" id="SM00388">
    <property type="entry name" value="HisKA"/>
    <property type="match status" value="1"/>
</dbReference>
<reference evidence="17" key="1">
    <citation type="journal article" date="2017" name="Genome Announc.">
        <title>Draft Genome Sequence of Terrimicrobium sacchariphilum NM-5T, a Facultative Anaerobic Soil Bacterium of the Class Spartobacteria.</title>
        <authorList>
            <person name="Qiu Y.L."/>
            <person name="Tourlousse D.M."/>
            <person name="Matsuura N."/>
            <person name="Ohashi A."/>
            <person name="Sekiguchi Y."/>
        </authorList>
    </citation>
    <scope>NUCLEOTIDE SEQUENCE [LARGE SCALE GENOMIC DNA]</scope>
    <source>
        <strain evidence="17">NM-5</strain>
    </source>
</reference>
<dbReference type="Gene3D" id="1.10.287.130">
    <property type="match status" value="1"/>
</dbReference>
<keyword evidence="9" id="KW-0067">ATP-binding</keyword>
<keyword evidence="12 14" id="KW-0472">Membrane</keyword>
<comment type="caution">
    <text evidence="16">The sequence shown here is derived from an EMBL/GenBank/DDBJ whole genome shotgun (WGS) entry which is preliminary data.</text>
</comment>
<keyword evidence="7" id="KW-0547">Nucleotide-binding</keyword>
<comment type="subcellular location">
    <subcellularLocation>
        <location evidence="2">Membrane</location>
        <topology evidence="2">Multi-pass membrane protein</topology>
    </subcellularLocation>
</comment>
<dbReference type="InterPro" id="IPR003661">
    <property type="entry name" value="HisK_dim/P_dom"/>
</dbReference>
<evidence type="ECO:0000313" key="17">
    <source>
        <dbReference type="Proteomes" id="UP000076023"/>
    </source>
</evidence>
<dbReference type="Pfam" id="PF13185">
    <property type="entry name" value="GAF_2"/>
    <property type="match status" value="1"/>
</dbReference>
<dbReference type="SMART" id="SM00065">
    <property type="entry name" value="GAF"/>
    <property type="match status" value="1"/>
</dbReference>
<evidence type="ECO:0000256" key="7">
    <source>
        <dbReference type="ARBA" id="ARBA00022741"/>
    </source>
</evidence>
<evidence type="ECO:0000313" key="16">
    <source>
        <dbReference type="EMBL" id="GAT33060.1"/>
    </source>
</evidence>
<dbReference type="Pfam" id="PF00512">
    <property type="entry name" value="HisKA"/>
    <property type="match status" value="1"/>
</dbReference>
<evidence type="ECO:0000256" key="13">
    <source>
        <dbReference type="SAM" id="Coils"/>
    </source>
</evidence>
<evidence type="ECO:0000256" key="8">
    <source>
        <dbReference type="ARBA" id="ARBA00022777"/>
    </source>
</evidence>
<keyword evidence="8" id="KW-0418">Kinase</keyword>
<feature type="transmembrane region" description="Helical" evidence="14">
    <location>
        <begin position="68"/>
        <end position="95"/>
    </location>
</feature>
<evidence type="ECO:0000256" key="10">
    <source>
        <dbReference type="ARBA" id="ARBA00022989"/>
    </source>
</evidence>
<dbReference type="Gene3D" id="1.20.120.620">
    <property type="entry name" value="Backbone structure of the membrane domain of e. Coli histidine kinase receptor kdpd"/>
    <property type="match status" value="1"/>
</dbReference>
<dbReference type="InterPro" id="IPR025201">
    <property type="entry name" value="KdpD_TM"/>
</dbReference>
<dbReference type="Pfam" id="PF02518">
    <property type="entry name" value="HATPase_c"/>
    <property type="match status" value="1"/>
</dbReference>
<dbReference type="Pfam" id="PF13493">
    <property type="entry name" value="DUF4118"/>
    <property type="match status" value="1"/>
</dbReference>
<feature type="coiled-coil region" evidence="13">
    <location>
        <begin position="146"/>
        <end position="187"/>
    </location>
</feature>
<evidence type="ECO:0000256" key="12">
    <source>
        <dbReference type="ARBA" id="ARBA00023136"/>
    </source>
</evidence>
<feature type="domain" description="Histidine kinase" evidence="15">
    <location>
        <begin position="379"/>
        <end position="593"/>
    </location>
</feature>
<dbReference type="InterPro" id="IPR029016">
    <property type="entry name" value="GAF-like_dom_sf"/>
</dbReference>
<dbReference type="SUPFAM" id="SSF55781">
    <property type="entry name" value="GAF domain-like"/>
    <property type="match status" value="1"/>
</dbReference>
<dbReference type="SUPFAM" id="SSF55874">
    <property type="entry name" value="ATPase domain of HSP90 chaperone/DNA topoisomerase II/histidine kinase"/>
    <property type="match status" value="1"/>
</dbReference>
<dbReference type="Proteomes" id="UP000076023">
    <property type="component" value="Unassembled WGS sequence"/>
</dbReference>
<accession>A0A146G645</accession>
<dbReference type="InterPro" id="IPR004358">
    <property type="entry name" value="Sig_transdc_His_kin-like_C"/>
</dbReference>
<dbReference type="InterPro" id="IPR003018">
    <property type="entry name" value="GAF"/>
</dbReference>
<evidence type="ECO:0000256" key="1">
    <source>
        <dbReference type="ARBA" id="ARBA00000085"/>
    </source>
</evidence>
<sequence length="594" mass="65856">MTAYSTTSDDTSLSREQADFSKFKLERSWRHRCPVALRYLIALVLAGLAWVTTFGLRHLIDAPSFQTPFFVCAIVLSSWIGGAGPGIVATIFSIFAIEFSFTEPRYTLTFTFSEVPKFTVFFLAGAFISLLARRQRRDEEALLVARESLEEKVRDRTTDLERANRKLTEEVAERTRAERSLQRLNRAWRVRGLFNRSIARSADEPELVARVCQTLVKSSGYRLAWVAEVDQNRVVAAAHAADDRFERVAEAWAADGPGYPMATRVIESGLAFSWAQRDRKREEPGDPWSESNEVKAVLALPLISDDAILGALLLYSGDGDAFDKQETDLLQQAANDVAQGILLFRARAARASAETALKKTRAELERVSRVTTMGELTASIAHEINQPLAALVTNANACLRWLDRNPPEMDEAREAARRIIRDGKRGSDVLARIRAMLKKQDPIREDLAINEVIDEILALARTGLDGVRLVKDYSARLPLVHGDRVQLQQVILNLVLNSLDAMKVTPDRAPALSISTGVTVGGDIEVAICDNGIGLTEEQVEKIFTTFFTTKTEGLGMGLSICRSIIEQHGGRLWAVPNGDTGVTFRFTLPVALL</sequence>
<proteinExistence type="predicted"/>
<dbReference type="InterPro" id="IPR005467">
    <property type="entry name" value="His_kinase_dom"/>
</dbReference>
<dbReference type="EC" id="2.7.13.3" evidence="3"/>
<name>A0A146G645_TERSA</name>
<keyword evidence="11" id="KW-0902">Two-component regulatory system</keyword>
<gene>
    <name evidence="16" type="ORF">TSACC_21465</name>
</gene>
<dbReference type="PANTHER" id="PTHR43065:SF10">
    <property type="entry name" value="PEROXIDE STRESS-ACTIVATED HISTIDINE KINASE MAK3"/>
    <property type="match status" value="1"/>
</dbReference>
<dbReference type="GO" id="GO:0016020">
    <property type="term" value="C:membrane"/>
    <property type="evidence" value="ECO:0007669"/>
    <property type="project" value="UniProtKB-SubCell"/>
</dbReference>
<dbReference type="GO" id="GO:0005524">
    <property type="term" value="F:ATP binding"/>
    <property type="evidence" value="ECO:0007669"/>
    <property type="project" value="UniProtKB-KW"/>
</dbReference>
<dbReference type="InterPro" id="IPR038318">
    <property type="entry name" value="KdpD_sf"/>
</dbReference>
<dbReference type="SUPFAM" id="SSF47384">
    <property type="entry name" value="Homodimeric domain of signal transducing histidine kinase"/>
    <property type="match status" value="1"/>
</dbReference>
<dbReference type="InterPro" id="IPR036890">
    <property type="entry name" value="HATPase_C_sf"/>
</dbReference>
<keyword evidence="10 14" id="KW-1133">Transmembrane helix</keyword>
<feature type="transmembrane region" description="Helical" evidence="14">
    <location>
        <begin position="115"/>
        <end position="132"/>
    </location>
</feature>
<dbReference type="InterPro" id="IPR003594">
    <property type="entry name" value="HATPase_dom"/>
</dbReference>
<dbReference type="Gene3D" id="3.30.450.40">
    <property type="match status" value="1"/>
</dbReference>
<dbReference type="CDD" id="cd00082">
    <property type="entry name" value="HisKA"/>
    <property type="match status" value="1"/>
</dbReference>
<keyword evidence="13" id="KW-0175">Coiled coil</keyword>
<dbReference type="OrthoDB" id="9772100at2"/>